<evidence type="ECO:0000313" key="2">
    <source>
        <dbReference type="EMBL" id="GAA4781716.1"/>
    </source>
</evidence>
<dbReference type="PROSITE" id="PS51462">
    <property type="entry name" value="NUDIX"/>
    <property type="match status" value="1"/>
</dbReference>
<organism evidence="2 3">
    <name type="scientific">Streptomyces ziwulingensis</name>
    <dbReference type="NCBI Taxonomy" id="1045501"/>
    <lineage>
        <taxon>Bacteria</taxon>
        <taxon>Bacillati</taxon>
        <taxon>Actinomycetota</taxon>
        <taxon>Actinomycetes</taxon>
        <taxon>Kitasatosporales</taxon>
        <taxon>Streptomycetaceae</taxon>
        <taxon>Streptomyces</taxon>
    </lineage>
</organism>
<accession>A0ABP9AHW7</accession>
<dbReference type="InterPro" id="IPR000086">
    <property type="entry name" value="NUDIX_hydrolase_dom"/>
</dbReference>
<evidence type="ECO:0000313" key="3">
    <source>
        <dbReference type="Proteomes" id="UP001501265"/>
    </source>
</evidence>
<dbReference type="Gene3D" id="3.90.79.10">
    <property type="entry name" value="Nucleoside Triphosphate Pyrophosphohydrolase"/>
    <property type="match status" value="1"/>
</dbReference>
<keyword evidence="3" id="KW-1185">Reference proteome</keyword>
<feature type="domain" description="Nudix hydrolase" evidence="1">
    <location>
        <begin position="93"/>
        <end position="256"/>
    </location>
</feature>
<evidence type="ECO:0000259" key="1">
    <source>
        <dbReference type="PROSITE" id="PS51462"/>
    </source>
</evidence>
<sequence length="256" mass="27430">MSTQPKFPAAAVAFPGVRRLLLRETAPPPLTDEQIVAMTRGWEEAVAANPALFDGPTVVCAGLERKSSDTLLVTWYRATYRLYVLRLDPVHAVSAPSVFVSVAQPTDDGRLLVGRMASSTAAPGRWQLPGGTIEPPETGAALDMEALRRHAARELAEEIGHNVPCGDMELWAVTRGDKGNVGVHFRAPACPAEALGEQYTALVAAERAQGRTPELDRLAFIRSAGDVAGLGGRSADFLPVLAARHTASRPTDHLRR</sequence>
<protein>
    <recommendedName>
        <fullName evidence="1">Nudix hydrolase domain-containing protein</fullName>
    </recommendedName>
</protein>
<dbReference type="SUPFAM" id="SSF55811">
    <property type="entry name" value="Nudix"/>
    <property type="match status" value="1"/>
</dbReference>
<reference evidence="3" key="1">
    <citation type="journal article" date="2019" name="Int. J. Syst. Evol. Microbiol.">
        <title>The Global Catalogue of Microorganisms (GCM) 10K type strain sequencing project: providing services to taxonomists for standard genome sequencing and annotation.</title>
        <authorList>
            <consortium name="The Broad Institute Genomics Platform"/>
            <consortium name="The Broad Institute Genome Sequencing Center for Infectious Disease"/>
            <person name="Wu L."/>
            <person name="Ma J."/>
        </authorList>
    </citation>
    <scope>NUCLEOTIDE SEQUENCE [LARGE SCALE GENOMIC DNA]</scope>
    <source>
        <strain evidence="3">JCM 18081</strain>
    </source>
</reference>
<gene>
    <name evidence="2" type="ORF">GCM10023220_00160</name>
</gene>
<dbReference type="Proteomes" id="UP001501265">
    <property type="component" value="Unassembled WGS sequence"/>
</dbReference>
<dbReference type="Pfam" id="PF00293">
    <property type="entry name" value="NUDIX"/>
    <property type="match status" value="1"/>
</dbReference>
<dbReference type="EMBL" id="BAABIG010000001">
    <property type="protein sequence ID" value="GAA4781716.1"/>
    <property type="molecule type" value="Genomic_DNA"/>
</dbReference>
<dbReference type="InterPro" id="IPR015797">
    <property type="entry name" value="NUDIX_hydrolase-like_dom_sf"/>
</dbReference>
<name>A0ABP9AHW7_9ACTN</name>
<proteinExistence type="predicted"/>
<comment type="caution">
    <text evidence="2">The sequence shown here is derived from an EMBL/GenBank/DDBJ whole genome shotgun (WGS) entry which is preliminary data.</text>
</comment>